<dbReference type="SUPFAM" id="SSF56112">
    <property type="entry name" value="Protein kinase-like (PK-like)"/>
    <property type="match status" value="1"/>
</dbReference>
<feature type="domain" description="CHK kinase-like" evidence="1">
    <location>
        <begin position="129"/>
        <end position="325"/>
    </location>
</feature>
<evidence type="ECO:0000313" key="3">
    <source>
        <dbReference type="RefSeq" id="XP_018328485.1"/>
    </source>
</evidence>
<dbReference type="RefSeq" id="XP_018328485.1">
    <property type="nucleotide sequence ID" value="XM_018472983.2"/>
</dbReference>
<organism evidence="2 3">
    <name type="scientific">Agrilus planipennis</name>
    <name type="common">Emerald ash borer</name>
    <name type="synonym">Agrilus marcopoli</name>
    <dbReference type="NCBI Taxonomy" id="224129"/>
    <lineage>
        <taxon>Eukaryota</taxon>
        <taxon>Metazoa</taxon>
        <taxon>Ecdysozoa</taxon>
        <taxon>Arthropoda</taxon>
        <taxon>Hexapoda</taxon>
        <taxon>Insecta</taxon>
        <taxon>Pterygota</taxon>
        <taxon>Neoptera</taxon>
        <taxon>Endopterygota</taxon>
        <taxon>Coleoptera</taxon>
        <taxon>Polyphaga</taxon>
        <taxon>Elateriformia</taxon>
        <taxon>Buprestoidea</taxon>
        <taxon>Buprestidae</taxon>
        <taxon>Agrilinae</taxon>
        <taxon>Agrilus</taxon>
    </lineage>
</organism>
<reference evidence="3 4" key="1">
    <citation type="submission" date="2025-04" db="UniProtKB">
        <authorList>
            <consortium name="RefSeq"/>
        </authorList>
    </citation>
    <scope>IDENTIFICATION</scope>
    <source>
        <tissue evidence="3 4">Entire body</tissue>
    </source>
</reference>
<dbReference type="OrthoDB" id="8250698at2759"/>
<dbReference type="InterPro" id="IPR011009">
    <property type="entry name" value="Kinase-like_dom_sf"/>
</dbReference>
<sequence>MNVADLDSNYTDFVPDIARSENFGRYEIVVKNNDTVDGYMGEPTRLTLKGSTKDGKNKALHLFCKAAAKHEFIRRSFPVNDVFKREKFLYNVVLAEFRKFETKKGVDRKFTESLAKCFRADDNEMNERIVLEDISKKGFYMLKGTGGLDDHHLRISLEAMGRFHALSFAYRSQQPEKFKLLEKGATNIQKHVYTVSKFYDILEEKCKRTADLFDSEEDTLLREKFEKFVNFEAKNWIMNIPEAHNNEMAILHGDCWSNNLLFHYMDDQHKIPDRVAFIDWQHSRLGSPAIELSYFLFTACTEDAFDQMHNYLKIYHDSLSGYLRELGSDGDKLFPFSLLETHWKIYLKFGLILSTVVIHSMVLASEEEDLPIGDFENPKGKLTDVFLFEKATKETNARYKERIRRVIKYCVDMNYI</sequence>
<dbReference type="RefSeq" id="XP_018328486.1">
    <property type="nucleotide sequence ID" value="XM_018472984.2"/>
</dbReference>
<name>A0A1W4X818_AGRPL</name>
<dbReference type="Gene3D" id="3.90.1200.10">
    <property type="match status" value="1"/>
</dbReference>
<accession>A0A1W4X818</accession>
<protein>
    <submittedName>
        <fullName evidence="3 4">Uncharacterized protein LOC108739198 isoform X1</fullName>
    </submittedName>
</protein>
<dbReference type="InterPro" id="IPR004119">
    <property type="entry name" value="EcKL"/>
</dbReference>
<dbReference type="Pfam" id="PF02958">
    <property type="entry name" value="EcKL"/>
    <property type="match status" value="1"/>
</dbReference>
<dbReference type="PANTHER" id="PTHR11012">
    <property type="entry name" value="PROTEIN KINASE-LIKE DOMAIN-CONTAINING"/>
    <property type="match status" value="1"/>
</dbReference>
<proteinExistence type="predicted"/>
<dbReference type="STRING" id="224129.A0A1W4X818"/>
<dbReference type="SMART" id="SM00587">
    <property type="entry name" value="CHK"/>
    <property type="match status" value="1"/>
</dbReference>
<dbReference type="GeneID" id="108739198"/>
<evidence type="ECO:0000259" key="1">
    <source>
        <dbReference type="SMART" id="SM00587"/>
    </source>
</evidence>
<evidence type="ECO:0000313" key="4">
    <source>
        <dbReference type="RefSeq" id="XP_018328486.1"/>
    </source>
</evidence>
<dbReference type="PANTHER" id="PTHR11012:SF30">
    <property type="entry name" value="PROTEIN KINASE-LIKE DOMAIN-CONTAINING"/>
    <property type="match status" value="1"/>
</dbReference>
<dbReference type="AlphaFoldDB" id="A0A1W4X818"/>
<dbReference type="InterPro" id="IPR015897">
    <property type="entry name" value="CHK_kinase-like"/>
</dbReference>
<evidence type="ECO:0000313" key="2">
    <source>
        <dbReference type="Proteomes" id="UP000192223"/>
    </source>
</evidence>
<dbReference type="Proteomes" id="UP000192223">
    <property type="component" value="Unplaced"/>
</dbReference>
<keyword evidence="2" id="KW-1185">Reference proteome</keyword>
<dbReference type="KEGG" id="apln:108739198"/>
<gene>
    <name evidence="3 4" type="primary">LOC108739198</name>
</gene>